<dbReference type="EMBL" id="GG663747">
    <property type="protein sequence ID" value="EEH52978.1"/>
    <property type="molecule type" value="Genomic_DNA"/>
</dbReference>
<dbReference type="STRING" id="564608.C1N4Q7"/>
<reference evidence="4 5" key="1">
    <citation type="journal article" date="2009" name="Science">
        <title>Green evolution and dynamic adaptations revealed by genomes of the marine picoeukaryotes Micromonas.</title>
        <authorList>
            <person name="Worden A.Z."/>
            <person name="Lee J.H."/>
            <person name="Mock T."/>
            <person name="Rouze P."/>
            <person name="Simmons M.P."/>
            <person name="Aerts A.L."/>
            <person name="Allen A.E."/>
            <person name="Cuvelier M.L."/>
            <person name="Derelle E."/>
            <person name="Everett M.V."/>
            <person name="Foulon E."/>
            <person name="Grimwood J."/>
            <person name="Gundlach H."/>
            <person name="Henrissat B."/>
            <person name="Napoli C."/>
            <person name="McDonald S.M."/>
            <person name="Parker M.S."/>
            <person name="Rombauts S."/>
            <person name="Salamov A."/>
            <person name="Von Dassow P."/>
            <person name="Badger J.H."/>
            <person name="Coutinho P.M."/>
            <person name="Demir E."/>
            <person name="Dubchak I."/>
            <person name="Gentemann C."/>
            <person name="Eikrem W."/>
            <person name="Gready J.E."/>
            <person name="John U."/>
            <person name="Lanier W."/>
            <person name="Lindquist E.A."/>
            <person name="Lucas S."/>
            <person name="Mayer K.F."/>
            <person name="Moreau H."/>
            <person name="Not F."/>
            <person name="Otillar R."/>
            <person name="Panaud O."/>
            <person name="Pangilinan J."/>
            <person name="Paulsen I."/>
            <person name="Piegu B."/>
            <person name="Poliakov A."/>
            <person name="Robbens S."/>
            <person name="Schmutz J."/>
            <person name="Toulza E."/>
            <person name="Wyss T."/>
            <person name="Zelensky A."/>
            <person name="Zhou K."/>
            <person name="Armbrust E.V."/>
            <person name="Bhattacharya D."/>
            <person name="Goodenough U.W."/>
            <person name="Van de Peer Y."/>
            <person name="Grigoriev I.V."/>
        </authorList>
    </citation>
    <scope>NUCLEOTIDE SEQUENCE [LARGE SCALE GENOMIC DNA]</scope>
    <source>
        <strain evidence="4 5">CCMP1545</strain>
    </source>
</reference>
<dbReference type="RefSeq" id="XP_003063039.1">
    <property type="nucleotide sequence ID" value="XM_003062993.1"/>
</dbReference>
<dbReference type="GeneID" id="9688274"/>
<dbReference type="eggNOG" id="KOG0620">
    <property type="taxonomic scope" value="Eukaryota"/>
</dbReference>
<sequence length="323" mass="35798">MSRSTDTLSVIQYNVLADALSGPDAGFTSMPPCDLAFGARRAKLLGKIIAEDADVVCLQEVDHYHDAFKPAMDAAGYDGIYREDEWSPCRKLSGGMLRDGVAIFYKREKLQLCGMDLPGVPRRSKDVDDDKSLLGKCIDAGKCIVARFRVLPPREETHGPRWEEYQNSTLEVVVATVHLDSKKDEEGAKKRRNQAFHMMQAVEKMRSNSPTNFFLPVIVAGDFNAVPSEPAVDRVRNGVAGGLRSAYEEINGIHPAFTTWKIRSGNYKKGEAKMCIDYIFVPRECGILSVGALPDENDIGPKGLPCEKHPSDHLMLRADLKIQ</sequence>
<dbReference type="Gene3D" id="3.60.10.10">
    <property type="entry name" value="Endonuclease/exonuclease/phosphatase"/>
    <property type="match status" value="1"/>
</dbReference>
<dbReference type="OMA" id="CALFFDR"/>
<comment type="similarity">
    <text evidence="1">Belongs to the CCR4/nocturin family.</text>
</comment>
<evidence type="ECO:0000259" key="3">
    <source>
        <dbReference type="Pfam" id="PF03372"/>
    </source>
</evidence>
<keyword evidence="5" id="KW-1185">Reference proteome</keyword>
<dbReference type="PANTHER" id="PTHR12121">
    <property type="entry name" value="CARBON CATABOLITE REPRESSOR PROTEIN 4"/>
    <property type="match status" value="1"/>
</dbReference>
<dbReference type="SUPFAM" id="SSF56219">
    <property type="entry name" value="DNase I-like"/>
    <property type="match status" value="1"/>
</dbReference>
<dbReference type="InterPro" id="IPR036691">
    <property type="entry name" value="Endo/exonu/phosph_ase_sf"/>
</dbReference>
<proteinExistence type="inferred from homology"/>
<evidence type="ECO:0000313" key="5">
    <source>
        <dbReference type="Proteomes" id="UP000001876"/>
    </source>
</evidence>
<dbReference type="InterPro" id="IPR050410">
    <property type="entry name" value="CCR4/nocturin_mRNA_transcr"/>
</dbReference>
<organism evidence="5">
    <name type="scientific">Micromonas pusilla (strain CCMP1545)</name>
    <name type="common">Picoplanktonic green alga</name>
    <dbReference type="NCBI Taxonomy" id="564608"/>
    <lineage>
        <taxon>Eukaryota</taxon>
        <taxon>Viridiplantae</taxon>
        <taxon>Chlorophyta</taxon>
        <taxon>Mamiellophyceae</taxon>
        <taxon>Mamiellales</taxon>
        <taxon>Mamiellaceae</taxon>
        <taxon>Micromonas</taxon>
    </lineage>
</organism>
<dbReference type="PANTHER" id="PTHR12121:SF45">
    <property type="entry name" value="NOCTURNIN"/>
    <property type="match status" value="1"/>
</dbReference>
<evidence type="ECO:0000256" key="2">
    <source>
        <dbReference type="ARBA" id="ARBA00022801"/>
    </source>
</evidence>
<keyword evidence="2" id="KW-0378">Hydrolase</keyword>
<evidence type="ECO:0000256" key="1">
    <source>
        <dbReference type="ARBA" id="ARBA00010774"/>
    </source>
</evidence>
<dbReference type="AlphaFoldDB" id="C1N4Q7"/>
<dbReference type="Proteomes" id="UP000001876">
    <property type="component" value="Unassembled WGS sequence"/>
</dbReference>
<dbReference type="OrthoDB" id="2866996at2759"/>
<dbReference type="InterPro" id="IPR005135">
    <property type="entry name" value="Endo/exonuclease/phosphatase"/>
</dbReference>
<dbReference type="GO" id="GO:0006139">
    <property type="term" value="P:nucleobase-containing compound metabolic process"/>
    <property type="evidence" value="ECO:0007669"/>
    <property type="project" value="UniProtKB-ARBA"/>
</dbReference>
<evidence type="ECO:0000313" key="4">
    <source>
        <dbReference type="EMBL" id="EEH52978.1"/>
    </source>
</evidence>
<dbReference type="GO" id="GO:0000175">
    <property type="term" value="F:3'-5'-RNA exonuclease activity"/>
    <property type="evidence" value="ECO:0007669"/>
    <property type="project" value="TreeGrafter"/>
</dbReference>
<accession>C1N4Q7</accession>
<gene>
    <name evidence="4" type="ORF">MICPUCDRAFT_42465</name>
</gene>
<dbReference type="KEGG" id="mpp:MICPUCDRAFT_42465"/>
<protein>
    <submittedName>
        <fullName evidence="4">Predicted protein</fullName>
    </submittedName>
</protein>
<name>C1N4Q7_MICPC</name>
<dbReference type="Pfam" id="PF03372">
    <property type="entry name" value="Exo_endo_phos"/>
    <property type="match status" value="1"/>
</dbReference>
<feature type="domain" description="Endonuclease/exonuclease/phosphatase" evidence="3">
    <location>
        <begin position="12"/>
        <end position="313"/>
    </location>
</feature>